<protein>
    <recommendedName>
        <fullName evidence="3">PAS domain-containing protein</fullName>
    </recommendedName>
</protein>
<name>A0A2P2E9H4_9PROT</name>
<comment type="caution">
    <text evidence="1">The sequence shown here is derived from an EMBL/GenBank/DDBJ whole genome shotgun (WGS) entry which is preliminary data.</text>
</comment>
<reference evidence="1" key="1">
    <citation type="journal article" date="2018" name="Genome Announc.">
        <title>Draft Genome Sequence of "Candidatus Phycosocius bacilliformis," an Alphaproteobacterial Ectosymbiont of the Hydrocarbon-Producing Green Alga Botryococcus braunii.</title>
        <authorList>
            <person name="Tanabe Y."/>
            <person name="Yamaguchi H."/>
            <person name="Watanabe M.M."/>
        </authorList>
    </citation>
    <scope>NUCLEOTIDE SEQUENCE [LARGE SCALE GENOMIC DNA]</scope>
    <source>
        <strain evidence="1">BOTRYCO-2</strain>
    </source>
</reference>
<accession>A0A2P2E9H4</accession>
<dbReference type="Pfam" id="PF07310">
    <property type="entry name" value="PAS_5"/>
    <property type="match status" value="1"/>
</dbReference>
<evidence type="ECO:0000313" key="1">
    <source>
        <dbReference type="EMBL" id="GBF57712.1"/>
    </source>
</evidence>
<dbReference type="AlphaFoldDB" id="A0A2P2E9H4"/>
<evidence type="ECO:0008006" key="3">
    <source>
        <dbReference type="Google" id="ProtNLM"/>
    </source>
</evidence>
<sequence length="156" mass="17044">MSMFRAQLLLEEQRRLFDVWAHAAAGAEMPSRESFQPRAFGPLLPFISLIETRHAEAPRVRVAGSALRDVFGDDPRTCLIQSDLPGSGETILRVARDRKPSCGVAPAESGLPGQAVRFWLRLPLGCAHEVEAVIGLDIALSGARAPNWALQRMMTA</sequence>
<gene>
    <name evidence="1" type="ORF">PbB2_01381</name>
</gene>
<dbReference type="InterPro" id="IPR009922">
    <property type="entry name" value="DUF1457"/>
</dbReference>
<dbReference type="OrthoDB" id="8480244at2"/>
<keyword evidence="2" id="KW-1185">Reference proteome</keyword>
<dbReference type="Proteomes" id="UP000245086">
    <property type="component" value="Unassembled WGS sequence"/>
</dbReference>
<evidence type="ECO:0000313" key="2">
    <source>
        <dbReference type="Proteomes" id="UP000245086"/>
    </source>
</evidence>
<dbReference type="EMBL" id="BFBR01000003">
    <property type="protein sequence ID" value="GBF57712.1"/>
    <property type="molecule type" value="Genomic_DNA"/>
</dbReference>
<organism evidence="1 2">
    <name type="scientific">Candidatus Phycosocius bacilliformis</name>
    <dbReference type="NCBI Taxonomy" id="1445552"/>
    <lineage>
        <taxon>Bacteria</taxon>
        <taxon>Pseudomonadati</taxon>
        <taxon>Pseudomonadota</taxon>
        <taxon>Alphaproteobacteria</taxon>
        <taxon>Caulobacterales</taxon>
        <taxon>Caulobacterales incertae sedis</taxon>
        <taxon>Candidatus Phycosocius</taxon>
    </lineage>
</organism>
<proteinExistence type="predicted"/>